<evidence type="ECO:0000256" key="1">
    <source>
        <dbReference type="SAM" id="MobiDB-lite"/>
    </source>
</evidence>
<evidence type="ECO:0000313" key="3">
    <source>
        <dbReference type="Proteomes" id="UP000054516"/>
    </source>
</evidence>
<dbReference type="Proteomes" id="UP000054516">
    <property type="component" value="Unassembled WGS sequence"/>
</dbReference>
<dbReference type="AlphaFoldDB" id="A0A1S7UIG2"/>
<feature type="region of interest" description="Disordered" evidence="1">
    <location>
        <begin position="1"/>
        <end position="35"/>
    </location>
</feature>
<organism evidence="2">
    <name type="scientific">Rosellinia necatrix</name>
    <name type="common">White root-rot fungus</name>
    <dbReference type="NCBI Taxonomy" id="77044"/>
    <lineage>
        <taxon>Eukaryota</taxon>
        <taxon>Fungi</taxon>
        <taxon>Dikarya</taxon>
        <taxon>Ascomycota</taxon>
        <taxon>Pezizomycotina</taxon>
        <taxon>Sordariomycetes</taxon>
        <taxon>Xylariomycetidae</taxon>
        <taxon>Xylariales</taxon>
        <taxon>Xylariaceae</taxon>
        <taxon>Rosellinia</taxon>
    </lineage>
</organism>
<feature type="compositionally biased region" description="Polar residues" evidence="1">
    <location>
        <begin position="20"/>
        <end position="35"/>
    </location>
</feature>
<dbReference type="OrthoDB" id="5130600at2759"/>
<proteinExistence type="predicted"/>
<protein>
    <submittedName>
        <fullName evidence="2">Uncharacterized protein</fullName>
    </submittedName>
</protein>
<accession>A0A1S7UIG2</accession>
<name>A0A1S7UIG2_ROSNE</name>
<reference evidence="2" key="1">
    <citation type="submission" date="2016-03" db="EMBL/GenBank/DDBJ databases">
        <title>Draft genome sequence of Rosellinia necatrix.</title>
        <authorList>
            <person name="Kanematsu S."/>
        </authorList>
    </citation>
    <scope>NUCLEOTIDE SEQUENCE [LARGE SCALE GENOMIC DNA]</scope>
    <source>
        <strain evidence="2">W97</strain>
    </source>
</reference>
<sequence length="461" mass="52094">MEKDEEVKRQKRNRILLKSELQNSDGSKEMTNNYQSGMTSTLVESIPLNEPEAAGHAVASLDTPVESVPLDEPEAVDHAVASSDTPGESIPFHTPEMALANALLRQEVLRSGPIEGEYQWNNCTILHDRILNEIEKIAESWFEPTPWDTLKTSDQVKLNRWASNAKLLIESEPGYPLIFQAWIWHILDDEVFSADPKTKWQDCGDGYEAAKLFSQLLAIVQEPENTNGRNNRPRTSKIEDYPMWKSAAYNKWRSASAEIALHSCTNNKTIDPDCVLKVIHSNLGYLMKPLRYRPSSLKESRLARLAVAYDSFLLVSRVKPRLVWTDPFQQDEQGVLYGFSFTNTLNRESEFMTHNEIERGHVYETRMEVERDIRKTRKTRGGSTTPESMRALSEGKPVELVVSPGLMTRGMMDLGGGVIPVASRLHKMAWRHPMVALVSGTFDPPITPSTFDWRGVLIPGS</sequence>
<gene>
    <name evidence="2" type="ORF">SAMD00023353_0400180</name>
</gene>
<dbReference type="EMBL" id="DF977449">
    <property type="protein sequence ID" value="GAP83027.2"/>
    <property type="molecule type" value="Genomic_DNA"/>
</dbReference>
<keyword evidence="3" id="KW-1185">Reference proteome</keyword>
<evidence type="ECO:0000313" key="2">
    <source>
        <dbReference type="EMBL" id="GAP83027.2"/>
    </source>
</evidence>